<dbReference type="AlphaFoldDB" id="D5BRG0"/>
<gene>
    <name evidence="3" type="ordered locus">SAR116_0614</name>
</gene>
<dbReference type="OrthoDB" id="9803027at2"/>
<dbReference type="Proteomes" id="UP000007460">
    <property type="component" value="Chromosome"/>
</dbReference>
<dbReference type="KEGG" id="apb:SAR116_0614"/>
<dbReference type="InterPro" id="IPR050138">
    <property type="entry name" value="DHOase/Allantoinase_Hydrolase"/>
</dbReference>
<dbReference type="PANTHER" id="PTHR43668:SF2">
    <property type="entry name" value="ALLANTOINASE"/>
    <property type="match status" value="1"/>
</dbReference>
<evidence type="ECO:0000259" key="2">
    <source>
        <dbReference type="Pfam" id="PF12890"/>
    </source>
</evidence>
<dbReference type="CDD" id="cd01317">
    <property type="entry name" value="DHOase_IIa"/>
    <property type="match status" value="1"/>
</dbReference>
<dbReference type="GO" id="GO:0006145">
    <property type="term" value="P:purine nucleobase catabolic process"/>
    <property type="evidence" value="ECO:0007669"/>
    <property type="project" value="TreeGrafter"/>
</dbReference>
<sequence>MSDIQFINAHIIDPSQDMDGIGYVSVEDGIITDCRLGDAPKPSKDAKIVDCTHGYLAPGLVDMRVQSGDPGAEHLEDLNSLLSAAAAGGVTAFACLPNTLPIIDDPAMIDSLCLRASRQGGSRLYVYGAATKGLAGKEMAELGMMAESGAIGFSNGLTSIQDALVMRRLLSYASMIDKPVIQHCEDASLTADGEMNEGETSTRLGLIGSPSVAEVIIIDRDLHLVRLTGGRYHVAHISTRAGIDAVRKAKAEGLPVTADTAPPYFILNELAVSTYDTAMKLSPPLRSEDDRLAVIEGLADGTIDAVSSDHTPVDGDAKMQPFGPSQPGASGIDTLFALTMSLVHADHISMMRAIEILSLAPATILDVPGGSLVPGSMADVILFRPDTGWIVKGVNFASASRITPFEGQPVQGVIDATYVSGKETFRRD</sequence>
<dbReference type="GO" id="GO:0006221">
    <property type="term" value="P:pyrimidine nucleotide biosynthetic process"/>
    <property type="evidence" value="ECO:0007669"/>
    <property type="project" value="UniProtKB-KW"/>
</dbReference>
<dbReference type="eggNOG" id="COG0044">
    <property type="taxonomic scope" value="Bacteria"/>
</dbReference>
<evidence type="ECO:0000313" key="4">
    <source>
        <dbReference type="Proteomes" id="UP000007460"/>
    </source>
</evidence>
<proteinExistence type="predicted"/>
<dbReference type="EMBL" id="CP001751">
    <property type="protein sequence ID" value="ADE38857.1"/>
    <property type="molecule type" value="Genomic_DNA"/>
</dbReference>
<protein>
    <submittedName>
        <fullName evidence="3">Dihydroorotase and related cyclic amidohydrolase</fullName>
        <ecNumber evidence="3">3.5.2.3</ecNumber>
    </submittedName>
</protein>
<dbReference type="InterPro" id="IPR024403">
    <property type="entry name" value="DHOase_cat"/>
</dbReference>
<dbReference type="InterPro" id="IPR011059">
    <property type="entry name" value="Metal-dep_hydrolase_composite"/>
</dbReference>
<dbReference type="GO" id="GO:0004038">
    <property type="term" value="F:allantoinase activity"/>
    <property type="evidence" value="ECO:0007669"/>
    <property type="project" value="TreeGrafter"/>
</dbReference>
<keyword evidence="4" id="KW-1185">Reference proteome</keyword>
<dbReference type="GO" id="GO:0046872">
    <property type="term" value="F:metal ion binding"/>
    <property type="evidence" value="ECO:0007669"/>
    <property type="project" value="InterPro"/>
</dbReference>
<keyword evidence="1" id="KW-0665">Pyrimidine biosynthesis</keyword>
<dbReference type="GO" id="GO:0005737">
    <property type="term" value="C:cytoplasm"/>
    <property type="evidence" value="ECO:0007669"/>
    <property type="project" value="TreeGrafter"/>
</dbReference>
<dbReference type="Pfam" id="PF12890">
    <property type="entry name" value="DHOase"/>
    <property type="match status" value="1"/>
</dbReference>
<evidence type="ECO:0000313" key="3">
    <source>
        <dbReference type="EMBL" id="ADE38857.1"/>
    </source>
</evidence>
<reference evidence="3 4" key="1">
    <citation type="journal article" date="2010" name="J. Bacteriol.">
        <title>Complete genome sequence of "Candidatus Puniceispirillum marinum" IMCC1322, a representative of the SAR116 clade in the Alphaproteobacteria.</title>
        <authorList>
            <person name="Oh H.M."/>
            <person name="Kwon K.K."/>
            <person name="Kang I."/>
            <person name="Kang S.G."/>
            <person name="Lee J.H."/>
            <person name="Kim S.J."/>
            <person name="Cho J.C."/>
        </authorList>
    </citation>
    <scope>NUCLEOTIDE SEQUENCE [LARGE SCALE GENOMIC DNA]</scope>
    <source>
        <strain evidence="3 4">IMCC1322</strain>
    </source>
</reference>
<dbReference type="PANTHER" id="PTHR43668">
    <property type="entry name" value="ALLANTOINASE"/>
    <property type="match status" value="1"/>
</dbReference>
<organism evidence="3 4">
    <name type="scientific">Puniceispirillum marinum (strain IMCC1322)</name>
    <dbReference type="NCBI Taxonomy" id="488538"/>
    <lineage>
        <taxon>Bacteria</taxon>
        <taxon>Pseudomonadati</taxon>
        <taxon>Pseudomonadota</taxon>
        <taxon>Alphaproteobacteria</taxon>
        <taxon>Candidatus Puniceispirillales</taxon>
        <taxon>Candidatus Puniceispirillaceae</taxon>
        <taxon>Candidatus Puniceispirillum</taxon>
    </lineage>
</organism>
<name>D5BRG0_PUNMI</name>
<dbReference type="InterPro" id="IPR004722">
    <property type="entry name" value="DHOase"/>
</dbReference>
<evidence type="ECO:0000256" key="1">
    <source>
        <dbReference type="ARBA" id="ARBA00022975"/>
    </source>
</evidence>
<dbReference type="Gene3D" id="2.30.40.10">
    <property type="entry name" value="Urease, subunit C, domain 1"/>
    <property type="match status" value="1"/>
</dbReference>
<dbReference type="SUPFAM" id="SSF51338">
    <property type="entry name" value="Composite domain of metallo-dependent hydrolases"/>
    <property type="match status" value="1"/>
</dbReference>
<dbReference type="InterPro" id="IPR032466">
    <property type="entry name" value="Metal_Hydrolase"/>
</dbReference>
<dbReference type="NCBIfam" id="TIGR00857">
    <property type="entry name" value="pyrC_multi"/>
    <property type="match status" value="1"/>
</dbReference>
<dbReference type="SUPFAM" id="SSF51556">
    <property type="entry name" value="Metallo-dependent hydrolases"/>
    <property type="match status" value="1"/>
</dbReference>
<dbReference type="STRING" id="488538.SAR116_0614"/>
<feature type="domain" description="Dihydroorotase catalytic" evidence="2">
    <location>
        <begin position="56"/>
        <end position="240"/>
    </location>
</feature>
<dbReference type="EC" id="3.5.2.3" evidence="3"/>
<dbReference type="Gene3D" id="3.20.20.140">
    <property type="entry name" value="Metal-dependent hydrolases"/>
    <property type="match status" value="1"/>
</dbReference>
<dbReference type="HOGENOM" id="CLU_015572_1_0_5"/>
<keyword evidence="3" id="KW-0378">Hydrolase</keyword>
<accession>D5BRG0</accession>
<dbReference type="RefSeq" id="WP_013045486.1">
    <property type="nucleotide sequence ID" value="NC_014010.1"/>
</dbReference>
<dbReference type="GO" id="GO:0004151">
    <property type="term" value="F:dihydroorotase activity"/>
    <property type="evidence" value="ECO:0007669"/>
    <property type="project" value="UniProtKB-EC"/>
</dbReference>